<gene>
    <name evidence="2" type="ORF">F6U93_00180</name>
</gene>
<keyword evidence="3" id="KW-1185">Reference proteome</keyword>
<comment type="caution">
    <text evidence="2">The sequence shown here is derived from an EMBL/GenBank/DDBJ whole genome shotgun (WGS) entry which is preliminary data.</text>
</comment>
<feature type="chain" id="PRO_5026666822" description="Outer membrane protein beta-barrel domain-containing protein" evidence="1">
    <location>
        <begin position="24"/>
        <end position="192"/>
    </location>
</feature>
<evidence type="ECO:0000313" key="3">
    <source>
        <dbReference type="Proteomes" id="UP000441333"/>
    </source>
</evidence>
<name>A0A6N6MKY1_9FLAO</name>
<proteinExistence type="predicted"/>
<dbReference type="Proteomes" id="UP000441333">
    <property type="component" value="Unassembled WGS sequence"/>
</dbReference>
<protein>
    <recommendedName>
        <fullName evidence="4">Outer membrane protein beta-barrel domain-containing protein</fullName>
    </recommendedName>
</protein>
<keyword evidence="1" id="KW-0732">Signal</keyword>
<organism evidence="2 3">
    <name type="scientific">Pseudotamlana haliotis</name>
    <dbReference type="NCBI Taxonomy" id="2614804"/>
    <lineage>
        <taxon>Bacteria</taxon>
        <taxon>Pseudomonadati</taxon>
        <taxon>Bacteroidota</taxon>
        <taxon>Flavobacteriia</taxon>
        <taxon>Flavobacteriales</taxon>
        <taxon>Flavobacteriaceae</taxon>
        <taxon>Pseudotamlana</taxon>
    </lineage>
</organism>
<sequence length="192" mass="21676">MNKIFYKSLILLFLLLSSNFIFGQDITSEDFQIHTNQKYTYSQVDLSLPLQVNIYRDDYLENESYENSDSWFIPDGVEAILGYGLHYKEWIGLTANTGVSTILSRKLVTVPVFANLRLMPINKGTFNMGIDAGLGKSFALGRGRLSGTFQRYKLFVGNDTLNVFIVLQTHGYFVYDNEAGSLNIGISILDVL</sequence>
<reference evidence="2 3" key="1">
    <citation type="submission" date="2019-09" db="EMBL/GenBank/DDBJ databases">
        <authorList>
            <person name="Cao W.R."/>
        </authorList>
    </citation>
    <scope>NUCLEOTIDE SEQUENCE [LARGE SCALE GENOMIC DNA]</scope>
    <source>
        <strain evidence="2 3">B1N29</strain>
    </source>
</reference>
<accession>A0A6N6MKY1</accession>
<feature type="signal peptide" evidence="1">
    <location>
        <begin position="1"/>
        <end position="23"/>
    </location>
</feature>
<evidence type="ECO:0008006" key="4">
    <source>
        <dbReference type="Google" id="ProtNLM"/>
    </source>
</evidence>
<evidence type="ECO:0000256" key="1">
    <source>
        <dbReference type="SAM" id="SignalP"/>
    </source>
</evidence>
<evidence type="ECO:0000313" key="2">
    <source>
        <dbReference type="EMBL" id="KAB1071895.1"/>
    </source>
</evidence>
<dbReference type="EMBL" id="WAAT01000001">
    <property type="protein sequence ID" value="KAB1071895.1"/>
    <property type="molecule type" value="Genomic_DNA"/>
</dbReference>
<dbReference type="AlphaFoldDB" id="A0A6N6MKY1"/>
<dbReference type="RefSeq" id="WP_150935658.1">
    <property type="nucleotide sequence ID" value="NZ_WAAT01000001.1"/>
</dbReference>